<dbReference type="InterPro" id="IPR024983">
    <property type="entry name" value="CHAT_dom"/>
</dbReference>
<evidence type="ECO:0000259" key="1">
    <source>
        <dbReference type="Pfam" id="PF12770"/>
    </source>
</evidence>
<keyword evidence="3" id="KW-1185">Reference proteome</keyword>
<name>A0AAV9ZL74_9AGAR</name>
<dbReference type="Proteomes" id="UP001362999">
    <property type="component" value="Unassembled WGS sequence"/>
</dbReference>
<evidence type="ECO:0000313" key="3">
    <source>
        <dbReference type="Proteomes" id="UP001362999"/>
    </source>
</evidence>
<feature type="domain" description="CHAT" evidence="1">
    <location>
        <begin position="609"/>
        <end position="776"/>
    </location>
</feature>
<dbReference type="InterPro" id="IPR011990">
    <property type="entry name" value="TPR-like_helical_dom_sf"/>
</dbReference>
<organism evidence="2 3">
    <name type="scientific">Favolaschia claudopus</name>
    <dbReference type="NCBI Taxonomy" id="2862362"/>
    <lineage>
        <taxon>Eukaryota</taxon>
        <taxon>Fungi</taxon>
        <taxon>Dikarya</taxon>
        <taxon>Basidiomycota</taxon>
        <taxon>Agaricomycotina</taxon>
        <taxon>Agaricomycetes</taxon>
        <taxon>Agaricomycetidae</taxon>
        <taxon>Agaricales</taxon>
        <taxon>Marasmiineae</taxon>
        <taxon>Mycenaceae</taxon>
        <taxon>Favolaschia</taxon>
    </lineage>
</organism>
<protein>
    <submittedName>
        <fullName evidence="2">CHAT domain-containing protein</fullName>
    </submittedName>
</protein>
<dbReference type="AlphaFoldDB" id="A0AAV9ZL74"/>
<dbReference type="Gene3D" id="1.25.40.10">
    <property type="entry name" value="Tetratricopeptide repeat domain"/>
    <property type="match status" value="1"/>
</dbReference>
<proteinExistence type="predicted"/>
<dbReference type="Pfam" id="PF12770">
    <property type="entry name" value="CHAT"/>
    <property type="match status" value="1"/>
</dbReference>
<accession>A0AAV9ZL74</accession>
<gene>
    <name evidence="2" type="ORF">R3P38DRAFT_3450950</name>
</gene>
<comment type="caution">
    <text evidence="2">The sequence shown here is derived from an EMBL/GenBank/DDBJ whole genome shotgun (WGS) entry which is preliminary data.</text>
</comment>
<dbReference type="EMBL" id="JAWWNJ010000133">
    <property type="protein sequence ID" value="KAK6984962.1"/>
    <property type="molecule type" value="Genomic_DNA"/>
</dbReference>
<sequence length="783" mass="86357">MYERILLVFQESKNRAQMMNNLGDAGMHMYESSGLIQDLSQSICAYADAVRDNSINPDHSMSGSFLANLGLALLKRVEQLGEARRHFQSNSHINKPAQLNNLGMAFGERFQQQGDFADINSSVACHQAAVNLTHGDMDPSRRLTSLGAALSNRFEQRGDLADINHSITYHRTAVDLTPDGHKDKQGQLSNLGNALARRFSQLGDLADINHSITHHYAAVDLTPDGHPDKPGRLGNLAIALCNRFGQLGDLGDLNQAITHYHAVLDLTPDGHMNHPARLSHLDFADLNNSIMYYGHPDKPVWLGHLWSGFGLRYLRLNTPEDLQKLLHYTTLSACSPSGPASIRFNAAIIWAMLAHKHDPESVLNAYATAISLLPELAWLALSISDRHHRLLHAGLLVRDAAAAAIAACDPQKAVEWLEQGRSIIWGQFLGLRTPVDNLKQRHPKLAEQFISVSKHWKRDFHEIALQRNNILNQIRQQPGFEQFLFPKSLSYLSHAAQSGPVVILNISMFRCDGLIFLPDLEAVIHAELFTSSHAEDWSERLAIALGATGRAERSQTPTQSFVYILSELWTKIIQPILNAIAINSPEHHPDASAFLPIHAAGLYDFVISSYTPSLSALLEGHRMRSVPQTELQLLAVSQSSSNGQTYIPGTRKEAEYIQQEAHGKLHVLHIDELNATPDNVQEGMKVSSWAHFACHGVQHPTPTESALLLAGSSRLTLFDIIKLELPNADLAFLSACETATGSSELQDEAVHLTAGMLSAGYRSGIGTMWTIQDDDAPQVARDV</sequence>
<reference evidence="2 3" key="1">
    <citation type="journal article" date="2024" name="J Genomics">
        <title>Draft genome sequencing and assembly of Favolaschia claudopus CIRM-BRFM 2984 isolated from oak limbs.</title>
        <authorList>
            <person name="Navarro D."/>
            <person name="Drula E."/>
            <person name="Chaduli D."/>
            <person name="Cazenave R."/>
            <person name="Ahrendt S."/>
            <person name="Wang J."/>
            <person name="Lipzen A."/>
            <person name="Daum C."/>
            <person name="Barry K."/>
            <person name="Grigoriev I.V."/>
            <person name="Favel A."/>
            <person name="Rosso M.N."/>
            <person name="Martin F."/>
        </authorList>
    </citation>
    <scope>NUCLEOTIDE SEQUENCE [LARGE SCALE GENOMIC DNA]</scope>
    <source>
        <strain evidence="2 3">CIRM-BRFM 2984</strain>
    </source>
</reference>
<evidence type="ECO:0000313" key="2">
    <source>
        <dbReference type="EMBL" id="KAK6984962.1"/>
    </source>
</evidence>